<dbReference type="Proteomes" id="UP000518266">
    <property type="component" value="Unassembled WGS sequence"/>
</dbReference>
<comment type="caution">
    <text evidence="3">The sequence shown here is derived from an EMBL/GenBank/DDBJ whole genome shotgun (WGS) entry which is preliminary data.</text>
</comment>
<evidence type="ECO:0000313" key="4">
    <source>
        <dbReference type="Proteomes" id="UP000518266"/>
    </source>
</evidence>
<feature type="compositionally biased region" description="Pro residues" evidence="1">
    <location>
        <begin position="202"/>
        <end position="214"/>
    </location>
</feature>
<evidence type="ECO:0000259" key="2">
    <source>
        <dbReference type="PROSITE" id="PS51082"/>
    </source>
</evidence>
<dbReference type="OrthoDB" id="6157464at2759"/>
<feature type="compositionally biased region" description="Pro residues" evidence="1">
    <location>
        <begin position="9"/>
        <end position="26"/>
    </location>
</feature>
<feature type="compositionally biased region" description="Low complexity" evidence="1">
    <location>
        <begin position="294"/>
        <end position="316"/>
    </location>
</feature>
<feature type="compositionally biased region" description="Pro residues" evidence="1">
    <location>
        <begin position="281"/>
        <end position="293"/>
    </location>
</feature>
<feature type="compositionally biased region" description="Low complexity" evidence="1">
    <location>
        <begin position="167"/>
        <end position="194"/>
    </location>
</feature>
<sequence length="316" mass="32553">MRPQHASSPPSPASSPGSPPPPPPSAALPQCPSEPPKLQCAGAGGRNALLADIQNGARLRKVAQVNDRSAPAVENPKTSPGDVSSVGSAGGTPVGPSLGGSLLEASPPSGLSSASLKPLWNPPPPPPPTDSSSVLEHQRTAEHRRSIHRPLPPRPPLPPPPPTAAGTHLHSPLTSPSSSTCSSLCPSSTASSTSGPTRQQTPSPPHLPSSPPPSQVTKPTWLPLQHSHHSPISQPSTPPPPPPPFQFHSAVPGDRSSGCFYPPPLVSSEPSRFPILRDSPLGPPPPPPPPPLPSSYTPPAHPLSPLHHPSWPQYPH</sequence>
<feature type="compositionally biased region" description="Low complexity" evidence="1">
    <location>
        <begin position="95"/>
        <end position="119"/>
    </location>
</feature>
<dbReference type="GO" id="GO:0003779">
    <property type="term" value="F:actin binding"/>
    <property type="evidence" value="ECO:0007669"/>
    <property type="project" value="InterPro"/>
</dbReference>
<keyword evidence="4" id="KW-1185">Reference proteome</keyword>
<gene>
    <name evidence="3" type="ORF">F7725_024926</name>
</gene>
<dbReference type="InterPro" id="IPR003124">
    <property type="entry name" value="WH2_dom"/>
</dbReference>
<feature type="domain" description="WH2" evidence="2">
    <location>
        <begin position="45"/>
        <end position="62"/>
    </location>
</feature>
<feature type="compositionally biased region" description="Polar residues" evidence="1">
    <location>
        <begin position="76"/>
        <end position="87"/>
    </location>
</feature>
<evidence type="ECO:0000313" key="3">
    <source>
        <dbReference type="EMBL" id="KAF3833722.1"/>
    </source>
</evidence>
<dbReference type="EMBL" id="JAAKFY010000026">
    <property type="protein sequence ID" value="KAF3833722.1"/>
    <property type="molecule type" value="Genomic_DNA"/>
</dbReference>
<name>A0A7J5X9Q6_DISMA</name>
<feature type="compositionally biased region" description="Pro residues" evidence="1">
    <location>
        <begin position="150"/>
        <end position="163"/>
    </location>
</feature>
<proteinExistence type="predicted"/>
<dbReference type="Pfam" id="PF02205">
    <property type="entry name" value="WH2"/>
    <property type="match status" value="1"/>
</dbReference>
<feature type="compositionally biased region" description="Pro residues" evidence="1">
    <location>
        <begin position="120"/>
        <end position="129"/>
    </location>
</feature>
<protein>
    <recommendedName>
        <fullName evidence="2">WH2 domain-containing protein</fullName>
    </recommendedName>
</protein>
<feature type="region of interest" description="Disordered" evidence="1">
    <location>
        <begin position="1"/>
        <end position="43"/>
    </location>
</feature>
<dbReference type="AlphaFoldDB" id="A0A7J5X9Q6"/>
<dbReference type="CDD" id="cd22077">
    <property type="entry name" value="WH2_WAS_WASL-2_3"/>
    <property type="match status" value="1"/>
</dbReference>
<feature type="region of interest" description="Disordered" evidence="1">
    <location>
        <begin position="62"/>
        <end position="316"/>
    </location>
</feature>
<feature type="compositionally biased region" description="Pro residues" evidence="1">
    <location>
        <begin position="236"/>
        <end position="245"/>
    </location>
</feature>
<evidence type="ECO:0000256" key="1">
    <source>
        <dbReference type="SAM" id="MobiDB-lite"/>
    </source>
</evidence>
<dbReference type="SMART" id="SM00246">
    <property type="entry name" value="WH2"/>
    <property type="match status" value="1"/>
</dbReference>
<organism evidence="3 4">
    <name type="scientific">Dissostichus mawsoni</name>
    <name type="common">Antarctic cod</name>
    <dbReference type="NCBI Taxonomy" id="36200"/>
    <lineage>
        <taxon>Eukaryota</taxon>
        <taxon>Metazoa</taxon>
        <taxon>Chordata</taxon>
        <taxon>Craniata</taxon>
        <taxon>Vertebrata</taxon>
        <taxon>Euteleostomi</taxon>
        <taxon>Actinopterygii</taxon>
        <taxon>Neopterygii</taxon>
        <taxon>Teleostei</taxon>
        <taxon>Neoteleostei</taxon>
        <taxon>Acanthomorphata</taxon>
        <taxon>Eupercaria</taxon>
        <taxon>Perciformes</taxon>
        <taxon>Notothenioidei</taxon>
        <taxon>Nototheniidae</taxon>
        <taxon>Dissostichus</taxon>
    </lineage>
</organism>
<accession>A0A7J5X9Q6</accession>
<reference evidence="3 4" key="1">
    <citation type="submission" date="2020-03" db="EMBL/GenBank/DDBJ databases">
        <title>Dissostichus mawsoni Genome sequencing and assembly.</title>
        <authorList>
            <person name="Park H."/>
        </authorList>
    </citation>
    <scope>NUCLEOTIDE SEQUENCE [LARGE SCALE GENOMIC DNA]</scope>
    <source>
        <strain evidence="3">DM0001</strain>
        <tissue evidence="3">Muscle</tissue>
    </source>
</reference>
<dbReference type="PROSITE" id="PS51082">
    <property type="entry name" value="WH2"/>
    <property type="match status" value="1"/>
</dbReference>